<name>A0A084SXB0_9BACT</name>
<organism evidence="1 2">
    <name type="scientific">Archangium violaceum Cb vi76</name>
    <dbReference type="NCBI Taxonomy" id="1406225"/>
    <lineage>
        <taxon>Bacteria</taxon>
        <taxon>Pseudomonadati</taxon>
        <taxon>Myxococcota</taxon>
        <taxon>Myxococcia</taxon>
        <taxon>Myxococcales</taxon>
        <taxon>Cystobacterineae</taxon>
        <taxon>Archangiaceae</taxon>
        <taxon>Archangium</taxon>
    </lineage>
</organism>
<reference evidence="1 2" key="1">
    <citation type="submission" date="2014-07" db="EMBL/GenBank/DDBJ databases">
        <title>Draft Genome Sequence of Gephyronic Acid Producer, Cystobacter violaceus Strain Cb vi76.</title>
        <authorList>
            <person name="Stevens D.C."/>
            <person name="Young J."/>
            <person name="Carmichael R."/>
            <person name="Tan J."/>
            <person name="Taylor R.E."/>
        </authorList>
    </citation>
    <scope>NUCLEOTIDE SEQUENCE [LARGE SCALE GENOMIC DNA]</scope>
    <source>
        <strain evidence="1 2">Cb vi76</strain>
    </source>
</reference>
<accession>A0A084SXB0</accession>
<dbReference type="EMBL" id="JPMI01000072">
    <property type="protein sequence ID" value="KFA93095.1"/>
    <property type="molecule type" value="Genomic_DNA"/>
</dbReference>
<dbReference type="AlphaFoldDB" id="A0A084SXB0"/>
<dbReference type="Proteomes" id="UP000028547">
    <property type="component" value="Unassembled WGS sequence"/>
</dbReference>
<evidence type="ECO:0000313" key="1">
    <source>
        <dbReference type="EMBL" id="KFA93095.1"/>
    </source>
</evidence>
<protein>
    <submittedName>
        <fullName evidence="1">Uncharacterized protein</fullName>
    </submittedName>
</protein>
<evidence type="ECO:0000313" key="2">
    <source>
        <dbReference type="Proteomes" id="UP000028547"/>
    </source>
</evidence>
<gene>
    <name evidence="1" type="ORF">Q664_11450</name>
</gene>
<sequence>MRQTPSTQRSPEGQSQLTEHALPLLGVDEGMQYPIPHTEPLGHVVLEVQGERHAPSTQSEPVAHCAALVHAGDGRGRHRPLAHVSVEAHCES</sequence>
<comment type="caution">
    <text evidence="1">The sequence shown here is derived from an EMBL/GenBank/DDBJ whole genome shotgun (WGS) entry which is preliminary data.</text>
</comment>
<proteinExistence type="predicted"/>